<comment type="caution">
    <text evidence="1">The sequence shown here is derived from an EMBL/GenBank/DDBJ whole genome shotgun (WGS) entry which is preliminary data.</text>
</comment>
<dbReference type="EMBL" id="CASHSV030000206">
    <property type="protein sequence ID" value="CAJ2654830.1"/>
    <property type="molecule type" value="Genomic_DNA"/>
</dbReference>
<proteinExistence type="predicted"/>
<dbReference type="Proteomes" id="UP001177021">
    <property type="component" value="Unassembled WGS sequence"/>
</dbReference>
<reference evidence="1" key="1">
    <citation type="submission" date="2023-10" db="EMBL/GenBank/DDBJ databases">
        <authorList>
            <person name="Rodriguez Cubillos JULIANA M."/>
            <person name="De Vega J."/>
        </authorList>
    </citation>
    <scope>NUCLEOTIDE SEQUENCE</scope>
</reference>
<organism evidence="1 2">
    <name type="scientific">Trifolium pratense</name>
    <name type="common">Red clover</name>
    <dbReference type="NCBI Taxonomy" id="57577"/>
    <lineage>
        <taxon>Eukaryota</taxon>
        <taxon>Viridiplantae</taxon>
        <taxon>Streptophyta</taxon>
        <taxon>Embryophyta</taxon>
        <taxon>Tracheophyta</taxon>
        <taxon>Spermatophyta</taxon>
        <taxon>Magnoliopsida</taxon>
        <taxon>eudicotyledons</taxon>
        <taxon>Gunneridae</taxon>
        <taxon>Pentapetalae</taxon>
        <taxon>rosids</taxon>
        <taxon>fabids</taxon>
        <taxon>Fabales</taxon>
        <taxon>Fabaceae</taxon>
        <taxon>Papilionoideae</taxon>
        <taxon>50 kb inversion clade</taxon>
        <taxon>NPAAA clade</taxon>
        <taxon>Hologalegina</taxon>
        <taxon>IRL clade</taxon>
        <taxon>Trifolieae</taxon>
        <taxon>Trifolium</taxon>
    </lineage>
</organism>
<name>A0ACB0KDB3_TRIPR</name>
<evidence type="ECO:0000313" key="1">
    <source>
        <dbReference type="EMBL" id="CAJ2654830.1"/>
    </source>
</evidence>
<evidence type="ECO:0000313" key="2">
    <source>
        <dbReference type="Proteomes" id="UP001177021"/>
    </source>
</evidence>
<keyword evidence="2" id="KW-1185">Reference proteome</keyword>
<protein>
    <submittedName>
        <fullName evidence="1">Uncharacterized protein</fullName>
    </submittedName>
</protein>
<gene>
    <name evidence="1" type="ORF">MILVUS5_LOCUS21889</name>
</gene>
<sequence>MIWASSLQIRKHGHSGDFYHIILFVGILQLPLYAINMDAVRLFAVSSFLFLAMLNLYLHVMYCINYWNE</sequence>
<accession>A0ACB0KDB3</accession>